<dbReference type="GO" id="GO:0005524">
    <property type="term" value="F:ATP binding"/>
    <property type="evidence" value="ECO:0007669"/>
    <property type="project" value="UniProtKB-KW"/>
</dbReference>
<feature type="transmembrane region" description="Helical" evidence="10">
    <location>
        <begin position="319"/>
        <end position="347"/>
    </location>
</feature>
<keyword evidence="3" id="KW-0813">Transport</keyword>
<dbReference type="FunFam" id="3.40.50.300:FF:000565">
    <property type="entry name" value="ABC bile acid transporter"/>
    <property type="match status" value="1"/>
</dbReference>
<feature type="transmembrane region" description="Helical" evidence="10">
    <location>
        <begin position="442"/>
        <end position="460"/>
    </location>
</feature>
<keyword evidence="14" id="KW-1185">Reference proteome</keyword>
<dbReference type="InParanoid" id="A0A0C3DM87"/>
<dbReference type="GO" id="GO:0016020">
    <property type="term" value="C:membrane"/>
    <property type="evidence" value="ECO:0007669"/>
    <property type="project" value="UniProtKB-SubCell"/>
</dbReference>
<organism evidence="13 14">
    <name type="scientific">Scleroderma citrinum Foug A</name>
    <dbReference type="NCBI Taxonomy" id="1036808"/>
    <lineage>
        <taxon>Eukaryota</taxon>
        <taxon>Fungi</taxon>
        <taxon>Dikarya</taxon>
        <taxon>Basidiomycota</taxon>
        <taxon>Agaricomycotina</taxon>
        <taxon>Agaricomycetes</taxon>
        <taxon>Agaricomycetidae</taxon>
        <taxon>Boletales</taxon>
        <taxon>Sclerodermatineae</taxon>
        <taxon>Sclerodermataceae</taxon>
        <taxon>Scleroderma</taxon>
    </lineage>
</organism>
<dbReference type="InterPro" id="IPR050173">
    <property type="entry name" value="ABC_transporter_C-like"/>
</dbReference>
<feature type="transmembrane region" description="Helical" evidence="10">
    <location>
        <begin position="787"/>
        <end position="806"/>
    </location>
</feature>
<reference evidence="14" key="2">
    <citation type="submission" date="2015-01" db="EMBL/GenBank/DDBJ databases">
        <title>Evolutionary Origins and Diversification of the Mycorrhizal Mutualists.</title>
        <authorList>
            <consortium name="DOE Joint Genome Institute"/>
            <consortium name="Mycorrhizal Genomics Consortium"/>
            <person name="Kohler A."/>
            <person name="Kuo A."/>
            <person name="Nagy L.G."/>
            <person name="Floudas D."/>
            <person name="Copeland A."/>
            <person name="Barry K.W."/>
            <person name="Cichocki N."/>
            <person name="Veneault-Fourrey C."/>
            <person name="LaButti K."/>
            <person name="Lindquist E.A."/>
            <person name="Lipzen A."/>
            <person name="Lundell T."/>
            <person name="Morin E."/>
            <person name="Murat C."/>
            <person name="Riley R."/>
            <person name="Ohm R."/>
            <person name="Sun H."/>
            <person name="Tunlid A."/>
            <person name="Henrissat B."/>
            <person name="Grigoriev I.V."/>
            <person name="Hibbett D.S."/>
            <person name="Martin F."/>
        </authorList>
    </citation>
    <scope>NUCLEOTIDE SEQUENCE [LARGE SCALE GENOMIC DNA]</scope>
    <source>
        <strain evidence="14">Foug A</strain>
    </source>
</reference>
<feature type="domain" description="ABC transporter" evidence="11">
    <location>
        <begin position="1069"/>
        <end position="1318"/>
    </location>
</feature>
<feature type="region of interest" description="Disordered" evidence="9">
    <location>
        <begin position="669"/>
        <end position="716"/>
    </location>
</feature>
<name>A0A0C3DM87_9AGAM</name>
<dbReference type="HOGENOM" id="CLU_000604_27_1_1"/>
<dbReference type="InterPro" id="IPR017871">
    <property type="entry name" value="ABC_transporter-like_CS"/>
</dbReference>
<dbReference type="InterPro" id="IPR011527">
    <property type="entry name" value="ABC1_TM_dom"/>
</dbReference>
<feature type="transmembrane region" description="Helical" evidence="10">
    <location>
        <begin position="861"/>
        <end position="879"/>
    </location>
</feature>
<dbReference type="EMBL" id="KN822101">
    <property type="protein sequence ID" value="KIM57374.1"/>
    <property type="molecule type" value="Genomic_DNA"/>
</dbReference>
<evidence type="ECO:0000259" key="12">
    <source>
        <dbReference type="PROSITE" id="PS50929"/>
    </source>
</evidence>
<dbReference type="SMART" id="SM00382">
    <property type="entry name" value="AAA"/>
    <property type="match status" value="1"/>
</dbReference>
<proteinExistence type="inferred from homology"/>
<dbReference type="FunFam" id="1.20.1560.10:FF:000010">
    <property type="entry name" value="Multidrug resistance-associated ABC transporter"/>
    <property type="match status" value="1"/>
</dbReference>
<evidence type="ECO:0000313" key="13">
    <source>
        <dbReference type="EMBL" id="KIM57374.1"/>
    </source>
</evidence>
<dbReference type="InterPro" id="IPR003439">
    <property type="entry name" value="ABC_transporter-like_ATP-bd"/>
</dbReference>
<dbReference type="PROSITE" id="PS00211">
    <property type="entry name" value="ABC_TRANSPORTER_1"/>
    <property type="match status" value="2"/>
</dbReference>
<dbReference type="GO" id="GO:0140359">
    <property type="term" value="F:ABC-type transporter activity"/>
    <property type="evidence" value="ECO:0007669"/>
    <property type="project" value="InterPro"/>
</dbReference>
<dbReference type="OrthoDB" id="6500128at2759"/>
<dbReference type="PROSITE" id="PS50893">
    <property type="entry name" value="ABC_TRANSPORTER_2"/>
    <property type="match status" value="2"/>
</dbReference>
<evidence type="ECO:0000256" key="10">
    <source>
        <dbReference type="SAM" id="Phobius"/>
    </source>
</evidence>
<dbReference type="SUPFAM" id="SSF90123">
    <property type="entry name" value="ABC transporter transmembrane region"/>
    <property type="match status" value="2"/>
</dbReference>
<evidence type="ECO:0000256" key="6">
    <source>
        <dbReference type="ARBA" id="ARBA00022840"/>
    </source>
</evidence>
<dbReference type="Gene3D" id="3.40.50.300">
    <property type="entry name" value="P-loop containing nucleotide triphosphate hydrolases"/>
    <property type="match status" value="2"/>
</dbReference>
<feature type="transmembrane region" description="Helical" evidence="10">
    <location>
        <begin position="885"/>
        <end position="902"/>
    </location>
</feature>
<dbReference type="SUPFAM" id="SSF52540">
    <property type="entry name" value="P-loop containing nucleoside triphosphate hydrolases"/>
    <property type="match status" value="2"/>
</dbReference>
<dbReference type="Proteomes" id="UP000053989">
    <property type="component" value="Unassembled WGS sequence"/>
</dbReference>
<dbReference type="Pfam" id="PF00005">
    <property type="entry name" value="ABC_tran"/>
    <property type="match status" value="2"/>
</dbReference>
<feature type="transmembrane region" description="Helical" evidence="10">
    <location>
        <begin position="226"/>
        <end position="248"/>
    </location>
</feature>
<feature type="transmembrane region" description="Helical" evidence="10">
    <location>
        <begin position="740"/>
        <end position="762"/>
    </location>
</feature>
<dbReference type="PROSITE" id="PS50929">
    <property type="entry name" value="ABC_TM1F"/>
    <property type="match status" value="2"/>
</dbReference>
<dbReference type="InterPro" id="IPR036640">
    <property type="entry name" value="ABC1_TM_sf"/>
</dbReference>
<evidence type="ECO:0000256" key="8">
    <source>
        <dbReference type="ARBA" id="ARBA00023136"/>
    </source>
</evidence>
<evidence type="ECO:0000256" key="7">
    <source>
        <dbReference type="ARBA" id="ARBA00022989"/>
    </source>
</evidence>
<keyword evidence="7 10" id="KW-1133">Transmembrane helix</keyword>
<evidence type="ECO:0000256" key="1">
    <source>
        <dbReference type="ARBA" id="ARBA00004141"/>
    </source>
</evidence>
<accession>A0A0C3DM87</accession>
<dbReference type="InterPro" id="IPR027417">
    <property type="entry name" value="P-loop_NTPase"/>
</dbReference>
<reference evidence="13 14" key="1">
    <citation type="submission" date="2014-04" db="EMBL/GenBank/DDBJ databases">
        <authorList>
            <consortium name="DOE Joint Genome Institute"/>
            <person name="Kuo A."/>
            <person name="Kohler A."/>
            <person name="Nagy L.G."/>
            <person name="Floudas D."/>
            <person name="Copeland A."/>
            <person name="Barry K.W."/>
            <person name="Cichocki N."/>
            <person name="Veneault-Fourrey C."/>
            <person name="LaButti K."/>
            <person name="Lindquist E.A."/>
            <person name="Lipzen A."/>
            <person name="Lundell T."/>
            <person name="Morin E."/>
            <person name="Murat C."/>
            <person name="Sun H."/>
            <person name="Tunlid A."/>
            <person name="Henrissat B."/>
            <person name="Grigoriev I.V."/>
            <person name="Hibbett D.S."/>
            <person name="Martin F."/>
            <person name="Nordberg H.P."/>
            <person name="Cantor M.N."/>
            <person name="Hua S.X."/>
        </authorList>
    </citation>
    <scope>NUCLEOTIDE SEQUENCE [LARGE SCALE GENOMIC DNA]</scope>
    <source>
        <strain evidence="13 14">Foug A</strain>
    </source>
</reference>
<comment type="similarity">
    <text evidence="2">Belongs to the ABC transporter superfamily. ABCC family. Conjugate transporter (TC 3.A.1.208) subfamily.</text>
</comment>
<keyword evidence="5" id="KW-0547">Nucleotide-binding</keyword>
<dbReference type="Pfam" id="PF00664">
    <property type="entry name" value="ABC_membrane"/>
    <property type="match status" value="2"/>
</dbReference>
<feature type="compositionally biased region" description="Basic and acidic residues" evidence="9">
    <location>
        <begin position="699"/>
        <end position="716"/>
    </location>
</feature>
<evidence type="ECO:0000256" key="2">
    <source>
        <dbReference type="ARBA" id="ARBA00009726"/>
    </source>
</evidence>
<protein>
    <recommendedName>
        <fullName evidence="15">ABC transporter</fullName>
    </recommendedName>
</protein>
<gene>
    <name evidence="13" type="ORF">SCLCIDRAFT_130478</name>
</gene>
<evidence type="ECO:0000256" key="4">
    <source>
        <dbReference type="ARBA" id="ARBA00022692"/>
    </source>
</evidence>
<evidence type="ECO:0000313" key="14">
    <source>
        <dbReference type="Proteomes" id="UP000053989"/>
    </source>
</evidence>
<dbReference type="STRING" id="1036808.A0A0C3DM87"/>
<dbReference type="GO" id="GO:0016887">
    <property type="term" value="F:ATP hydrolysis activity"/>
    <property type="evidence" value="ECO:0007669"/>
    <property type="project" value="InterPro"/>
</dbReference>
<feature type="domain" description="ABC transmembrane type-1" evidence="12">
    <location>
        <begin position="188"/>
        <end position="476"/>
    </location>
</feature>
<feature type="domain" description="ABC transmembrane type-1" evidence="12">
    <location>
        <begin position="755"/>
        <end position="1025"/>
    </location>
</feature>
<evidence type="ECO:0000256" key="9">
    <source>
        <dbReference type="SAM" id="MobiDB-lite"/>
    </source>
</evidence>
<feature type="domain" description="ABC transporter" evidence="11">
    <location>
        <begin position="360"/>
        <end position="670"/>
    </location>
</feature>
<keyword evidence="4 10" id="KW-0812">Transmembrane</keyword>
<evidence type="ECO:0008006" key="15">
    <source>
        <dbReference type="Google" id="ProtNLM"/>
    </source>
</evidence>
<dbReference type="PANTHER" id="PTHR24223">
    <property type="entry name" value="ATP-BINDING CASSETTE SUB-FAMILY C"/>
    <property type="match status" value="1"/>
</dbReference>
<keyword evidence="6" id="KW-0067">ATP-binding</keyword>
<dbReference type="PANTHER" id="PTHR24223:SF456">
    <property type="entry name" value="MULTIDRUG RESISTANCE-ASSOCIATED PROTEIN LETHAL(2)03659"/>
    <property type="match status" value="1"/>
</dbReference>
<evidence type="ECO:0000259" key="11">
    <source>
        <dbReference type="PROSITE" id="PS50893"/>
    </source>
</evidence>
<evidence type="ECO:0000256" key="5">
    <source>
        <dbReference type="ARBA" id="ARBA00022741"/>
    </source>
</evidence>
<evidence type="ECO:0000256" key="3">
    <source>
        <dbReference type="ARBA" id="ARBA00022448"/>
    </source>
</evidence>
<sequence>MGSVTDPGPLTESLRAQLDTGNEYLNFRQKFWQIWLPKRQPPPSPPSLEDAKLTPLASSSLISQMTYSWITDIMVLGYQRTLQASDLHKLDSSREVKALSENLEAAWARRVEAAAKWNAKLDRGEVSPSVLRCMAWAVRAIPSEKDQTQKRNYLERRLALERRWREVEGRKEASLAWALNDVFGWSFWLGGVFKVFGDTAQLMQPLVLKAIISFAEERSAAGVANWPVPNVGLGIAMALGLWLLTIMASLCTHQFFWRSMTTGALARAALIASIYERGVYLTGKERVKHTNAALVNHISTDVSRINACAEWFVTWTAPIQIILCLIILLVQLGPSALAGFALFVLIIPPQERMMSFQHRLRLRSMVWTEQRAKTLLEVLGAMRVVKYFSYEVPFLQKLSELRKKELRGISRIQFSTSAIFALAASLPTLAATLSFVTYTLTAHGFSTAIIFSSLSLFQMLRQPMVLMPRALSAIPDASSALQRLSHVFHAERINDETLVIDQTQEHATIVRHATFEWESSEKIDEKIPDISSRGGRERYWRVIELACLLPDLQLLPDGDLTEIGEKGISLSGGQKQRVNIARALYFDPEIVVFDDPLSAVDAHVGKSLFEDAIIGELRSRGITVLLVTHAIHFLSQVDYIYTMNNGTIVESGTYEELIDKNGEFARLDRDYGGQTEEAKREEGVEEEAESSAVASKSVTIEDAKKKSAQARERAAGQGKAEGRLMVKEQREIGSMSLRVYWAYFTAGRGLVTTPFILLFMILMQTSQIMNSYILVWWEANTWRRSNSFYQILYGCLGIAQAINTFLCGASMDFMGSLVSQNLHFYAVKRVLYAPMSFFDTTPLGRILGVFGKDVDTMDNQLALGLTLSGCLGAVVIVAILEPYFLVAVVFIAVGYSYFAAFYRSSAREVTRLESMLRSLLYAHFSETLTGLPTIRSYGKMQRFIGANRYYIDLQDRGLFIAITSQRWLGVRLDFMGATIIFFVALLAVLDVSGINSAQIGLVLTYSLMLAQMVGLMTRQSADVENNMNSVERGEITFVQYTRDEIVPQEAPHEIPDSKPAPEWPHDGAIEFRNVQMSYRAGLPNVLKGISISVEGGEKIGVVGRTGTGKSSLMLALYRIVELSGGSIFLDNVDISKIGLKDLRTKISIIPQEPLLFSGTIRSNLDPFNKYDDAKLWDALRRSCLVTTPSIKDKSQEFGEEKTGSGTRYTLDSVIESEGANLSVGERSLLSLARALVKDCKVVVLDEATASVDLETDTKIQHTIKTEFEDRTLLCIAHRLRTIISYDRVLVMDAGMVAEYDTPYNLYQKEDGTFRGMCEGSNISLQDIEMSRDDVLDD</sequence>
<keyword evidence="8 10" id="KW-0472">Membrane</keyword>
<comment type="subcellular location">
    <subcellularLocation>
        <location evidence="1">Membrane</location>
        <topology evidence="1">Multi-pass membrane protein</topology>
    </subcellularLocation>
</comment>
<dbReference type="Gene3D" id="1.20.1560.10">
    <property type="entry name" value="ABC transporter type 1, transmembrane domain"/>
    <property type="match status" value="2"/>
</dbReference>
<feature type="transmembrane region" description="Helical" evidence="10">
    <location>
        <begin position="972"/>
        <end position="991"/>
    </location>
</feature>
<dbReference type="InterPro" id="IPR003593">
    <property type="entry name" value="AAA+_ATPase"/>
</dbReference>
<dbReference type="CDD" id="cd18606">
    <property type="entry name" value="ABC_6TM_YOR1_D2_like"/>
    <property type="match status" value="1"/>
</dbReference>
<dbReference type="CDD" id="cd18597">
    <property type="entry name" value="ABC_6TM_YOR1_D1_like"/>
    <property type="match status" value="1"/>
</dbReference>
<dbReference type="CDD" id="cd03244">
    <property type="entry name" value="ABCC_MRP_domain2"/>
    <property type="match status" value="1"/>
</dbReference>
<feature type="compositionally biased region" description="Basic and acidic residues" evidence="9">
    <location>
        <begin position="669"/>
        <end position="682"/>
    </location>
</feature>